<geneLocation type="plasmid" evidence="2">
    <name>pTR2</name>
</geneLocation>
<dbReference type="EMBL" id="LT009689">
    <property type="protein sequence ID" value="CVI25924.1"/>
    <property type="molecule type" value="Genomic_DNA"/>
</dbReference>
<dbReference type="EMBL" id="KJ187752">
    <property type="protein sequence ID" value="AJD77135.1"/>
    <property type="molecule type" value="Genomic_DNA"/>
</dbReference>
<gene>
    <name evidence="3" type="primary">hypothetical protein</name>
</gene>
<evidence type="ECO:0000313" key="2">
    <source>
        <dbReference type="EMBL" id="AJD77135.1"/>
    </source>
</evidence>
<dbReference type="AlphaFoldDB" id="A0A0B4ZVM9"/>
<proteinExistence type="predicted"/>
<evidence type="ECO:0000256" key="1">
    <source>
        <dbReference type="SAM" id="Phobius"/>
    </source>
</evidence>
<accession>A0A0B4ZVM9</accession>
<feature type="transmembrane region" description="Helical" evidence="1">
    <location>
        <begin position="20"/>
        <end position="38"/>
    </location>
</feature>
<organism evidence="2">
    <name type="scientific">Klebsiella pneumoniae</name>
    <dbReference type="NCBI Taxonomy" id="573"/>
    <lineage>
        <taxon>Bacteria</taxon>
        <taxon>Pseudomonadati</taxon>
        <taxon>Pseudomonadota</taxon>
        <taxon>Gammaproteobacteria</taxon>
        <taxon>Enterobacterales</taxon>
        <taxon>Enterobacteriaceae</taxon>
        <taxon>Klebsiella/Raoultella group</taxon>
        <taxon>Klebsiella</taxon>
        <taxon>Klebsiella pneumoniae complex</taxon>
    </lineage>
</organism>
<geneLocation type="plasmid" evidence="3">
    <name>pIT-12C73</name>
</geneLocation>
<reference evidence="2" key="1">
    <citation type="submission" date="2014-01" db="EMBL/GenBank/DDBJ databases">
        <title>NDM-1-encoding plasmids from carbapenem resistant Klebsiella pneumoniae in Taiwan.</title>
        <authorList>
            <person name="Chen Y.-T."/>
            <person name="Lin A.-C."/>
            <person name="Siu K."/>
        </authorList>
    </citation>
    <scope>NUCLEOTIDE SEQUENCE</scope>
    <source>
        <strain evidence="2">7433</strain>
        <plasmid evidence="2">pTR2</plasmid>
    </source>
</reference>
<keyword evidence="1" id="KW-0812">Transmembrane</keyword>
<evidence type="ECO:0000313" key="3">
    <source>
        <dbReference type="EMBL" id="CVI25924.1"/>
    </source>
</evidence>
<name>A0A0B4ZVM9_KLEPN</name>
<keyword evidence="1" id="KW-1133">Transmembrane helix</keyword>
<protein>
    <submittedName>
        <fullName evidence="2">Uncharacterized protein</fullName>
    </submittedName>
</protein>
<sequence length="43" mass="4765">MLFLPVLRTLKGDFTRAAKGAVSPGVHIVIFSCDAFLLRISFR</sequence>
<reference evidence="3" key="2">
    <citation type="journal article" date="2016" name="J. Antimicrob. Chemother.">
        <title>Characterization of KPC-encoding plasmids from two endemic settings, Greece and Italy.</title>
        <authorList>
            <person name="Di Pilato V."/>
            <person name="Papagiannitsis K."/>
            <person name="Giani T."/>
            <person name="Giakkoupi P."/>
            <person name="Riccobono E."/>
            <person name="Miriagou V."/>
            <person name="Vatopoulos A."/>
            <person name="Rossolini G.M."/>
        </authorList>
    </citation>
    <scope>NUCLEOTIDE SEQUENCE [LARGE SCALE GENOMIC DNA]</scope>
    <source>
        <strain evidence="3">12C73</strain>
        <plasmid evidence="3">pIT-12C73</plasmid>
    </source>
</reference>
<keyword evidence="1" id="KW-0472">Membrane</keyword>
<keyword evidence="2" id="KW-0614">Plasmid</keyword>